<comment type="caution">
    <text evidence="2">The sequence shown here is derived from an EMBL/GenBank/DDBJ whole genome shotgun (WGS) entry which is preliminary data.</text>
</comment>
<evidence type="ECO:0000313" key="2">
    <source>
        <dbReference type="EMBL" id="MBC9175514.1"/>
    </source>
</evidence>
<name>A0ABR7R1D6_9PROT</name>
<evidence type="ECO:0000313" key="3">
    <source>
        <dbReference type="Proteomes" id="UP000603940"/>
    </source>
</evidence>
<dbReference type="RefSeq" id="WP_187776670.1">
    <property type="nucleotide sequence ID" value="NZ_JACTUZ010000001.1"/>
</dbReference>
<gene>
    <name evidence="2" type="ORF">IBL25_00970</name>
</gene>
<keyword evidence="3" id="KW-1185">Reference proteome</keyword>
<sequence length="144" mass="15144">MANAAHIEKGQIQDHMPVVGSDGKHFGTVDHLTGDYIKLSRSDPEAGGIHRYLPLSTVVGLEGGVVRLSMPASQVKQACLTEEEVRERISMDPDEGARFGQPHDDAPHGSRGKARGAKGEREHGTSGQAPGSGGRLSSGARNIG</sequence>
<dbReference type="EMBL" id="JACTUZ010000001">
    <property type="protein sequence ID" value="MBC9175514.1"/>
    <property type="molecule type" value="Genomic_DNA"/>
</dbReference>
<dbReference type="Proteomes" id="UP000603940">
    <property type="component" value="Unassembled WGS sequence"/>
</dbReference>
<accession>A0ABR7R1D6</accession>
<protein>
    <submittedName>
        <fullName evidence="2">DUF2171 domain-containing protein</fullName>
    </submittedName>
</protein>
<organism evidence="2 3">
    <name type="scientific">Pseudoroseomonas ludipueritiae</name>
    <dbReference type="NCBI Taxonomy" id="198093"/>
    <lineage>
        <taxon>Bacteria</taxon>
        <taxon>Pseudomonadati</taxon>
        <taxon>Pseudomonadota</taxon>
        <taxon>Alphaproteobacteria</taxon>
        <taxon>Acetobacterales</taxon>
        <taxon>Acetobacteraceae</taxon>
        <taxon>Pseudoroseomonas</taxon>
    </lineage>
</organism>
<evidence type="ECO:0000256" key="1">
    <source>
        <dbReference type="SAM" id="MobiDB-lite"/>
    </source>
</evidence>
<reference evidence="2 3" key="1">
    <citation type="journal article" date="2009" name="Int. J. Syst. Evol. Microbiol.">
        <title>Transfer of Teichococcus ludipueritiae and Muricoccus roseus to the genus Roseomonas, as Roseomonas ludipueritiae comb. nov. and Roseomonas rosea comb. nov., respectively, and emended description of the genus Roseomonas.</title>
        <authorList>
            <person name="Sanchez-Porro C."/>
            <person name="Gallego V."/>
            <person name="Busse H.J."/>
            <person name="Kampfer P."/>
            <person name="Ventosa A."/>
        </authorList>
    </citation>
    <scope>NUCLEOTIDE SEQUENCE [LARGE SCALE GENOMIC DNA]</scope>
    <source>
        <strain evidence="2 3">DSM 14915</strain>
    </source>
</reference>
<feature type="compositionally biased region" description="Basic and acidic residues" evidence="1">
    <location>
        <begin position="84"/>
        <end position="108"/>
    </location>
</feature>
<dbReference type="InterPro" id="IPR018684">
    <property type="entry name" value="DUF2171"/>
</dbReference>
<feature type="region of interest" description="Disordered" evidence="1">
    <location>
        <begin position="84"/>
        <end position="144"/>
    </location>
</feature>
<dbReference type="Pfam" id="PF09939">
    <property type="entry name" value="DUF2171"/>
    <property type="match status" value="1"/>
</dbReference>
<proteinExistence type="predicted"/>